<gene>
    <name evidence="2" type="ORF">FA15DRAFT_698219</name>
</gene>
<sequence length="331" mass="34885">MLGGPWLITGFTVDDERCRRCQETEQACNVNGSAKRAPTAPADRERVRKEFNVAGRSLRQRSTLKPPQAHRTLPATASLTPRKTRNPLPATTDATRSRPTASSAQHQTSDASSSRARPTAATTSFTTSSVASSSAARAIFCTQQGGYITTGTMADYGRGQSCVGPLPEAEVPPVPPLPHFVNLQASLSSPPLALLSSRPSSSPAATEALLAPTAGHHLRSSVLPIPITAQPRHSGTSPTASSPSSTLSLPAAPMSSVPAATIQPDRLDASTIPAAPRLPQESLLLSFVQLQETYEALLTQQHTTNLLLANIAGNTTKVLDYLNFVLEGRMG</sequence>
<feature type="region of interest" description="Disordered" evidence="1">
    <location>
        <begin position="52"/>
        <end position="120"/>
    </location>
</feature>
<feature type="compositionally biased region" description="Low complexity" evidence="1">
    <location>
        <begin position="108"/>
        <end position="120"/>
    </location>
</feature>
<keyword evidence="3" id="KW-1185">Reference proteome</keyword>
<name>A0A5C3KEI0_COPMA</name>
<protein>
    <submittedName>
        <fullName evidence="2">Uncharacterized protein</fullName>
    </submittedName>
</protein>
<reference evidence="2 3" key="1">
    <citation type="journal article" date="2019" name="Nat. Ecol. Evol.">
        <title>Megaphylogeny resolves global patterns of mushroom evolution.</title>
        <authorList>
            <person name="Varga T."/>
            <person name="Krizsan K."/>
            <person name="Foldi C."/>
            <person name="Dima B."/>
            <person name="Sanchez-Garcia M."/>
            <person name="Sanchez-Ramirez S."/>
            <person name="Szollosi G.J."/>
            <person name="Szarkandi J.G."/>
            <person name="Papp V."/>
            <person name="Albert L."/>
            <person name="Andreopoulos W."/>
            <person name="Angelini C."/>
            <person name="Antonin V."/>
            <person name="Barry K.W."/>
            <person name="Bougher N.L."/>
            <person name="Buchanan P."/>
            <person name="Buyck B."/>
            <person name="Bense V."/>
            <person name="Catcheside P."/>
            <person name="Chovatia M."/>
            <person name="Cooper J."/>
            <person name="Damon W."/>
            <person name="Desjardin D."/>
            <person name="Finy P."/>
            <person name="Geml J."/>
            <person name="Haridas S."/>
            <person name="Hughes K."/>
            <person name="Justo A."/>
            <person name="Karasinski D."/>
            <person name="Kautmanova I."/>
            <person name="Kiss B."/>
            <person name="Kocsube S."/>
            <person name="Kotiranta H."/>
            <person name="LaButti K.M."/>
            <person name="Lechner B.E."/>
            <person name="Liimatainen K."/>
            <person name="Lipzen A."/>
            <person name="Lukacs Z."/>
            <person name="Mihaltcheva S."/>
            <person name="Morgado L.N."/>
            <person name="Niskanen T."/>
            <person name="Noordeloos M.E."/>
            <person name="Ohm R.A."/>
            <person name="Ortiz-Santana B."/>
            <person name="Ovrebo C."/>
            <person name="Racz N."/>
            <person name="Riley R."/>
            <person name="Savchenko A."/>
            <person name="Shiryaev A."/>
            <person name="Soop K."/>
            <person name="Spirin V."/>
            <person name="Szebenyi C."/>
            <person name="Tomsovsky M."/>
            <person name="Tulloss R.E."/>
            <person name="Uehling J."/>
            <person name="Grigoriev I.V."/>
            <person name="Vagvolgyi C."/>
            <person name="Papp T."/>
            <person name="Martin F.M."/>
            <person name="Miettinen O."/>
            <person name="Hibbett D.S."/>
            <person name="Nagy L.G."/>
        </authorList>
    </citation>
    <scope>NUCLEOTIDE SEQUENCE [LARGE SCALE GENOMIC DNA]</scope>
    <source>
        <strain evidence="2 3">CBS 121175</strain>
    </source>
</reference>
<organism evidence="2 3">
    <name type="scientific">Coprinopsis marcescibilis</name>
    <name type="common">Agaric fungus</name>
    <name type="synonym">Psathyrella marcescibilis</name>
    <dbReference type="NCBI Taxonomy" id="230819"/>
    <lineage>
        <taxon>Eukaryota</taxon>
        <taxon>Fungi</taxon>
        <taxon>Dikarya</taxon>
        <taxon>Basidiomycota</taxon>
        <taxon>Agaricomycotina</taxon>
        <taxon>Agaricomycetes</taxon>
        <taxon>Agaricomycetidae</taxon>
        <taxon>Agaricales</taxon>
        <taxon>Agaricineae</taxon>
        <taxon>Psathyrellaceae</taxon>
        <taxon>Coprinopsis</taxon>
    </lineage>
</organism>
<evidence type="ECO:0000313" key="3">
    <source>
        <dbReference type="Proteomes" id="UP000307440"/>
    </source>
</evidence>
<feature type="compositionally biased region" description="Low complexity" evidence="1">
    <location>
        <begin position="234"/>
        <end position="252"/>
    </location>
</feature>
<feature type="compositionally biased region" description="Polar residues" evidence="1">
    <location>
        <begin position="92"/>
        <end position="107"/>
    </location>
</feature>
<dbReference type="Proteomes" id="UP000307440">
    <property type="component" value="Unassembled WGS sequence"/>
</dbReference>
<dbReference type="EMBL" id="ML210435">
    <property type="protein sequence ID" value="TFK18073.1"/>
    <property type="molecule type" value="Genomic_DNA"/>
</dbReference>
<dbReference type="AlphaFoldDB" id="A0A5C3KEI0"/>
<proteinExistence type="predicted"/>
<accession>A0A5C3KEI0</accession>
<evidence type="ECO:0000256" key="1">
    <source>
        <dbReference type="SAM" id="MobiDB-lite"/>
    </source>
</evidence>
<evidence type="ECO:0000313" key="2">
    <source>
        <dbReference type="EMBL" id="TFK18073.1"/>
    </source>
</evidence>
<feature type="region of interest" description="Disordered" evidence="1">
    <location>
        <begin position="228"/>
        <end position="252"/>
    </location>
</feature>